<dbReference type="GeneID" id="81621762"/>
<dbReference type="RefSeq" id="XP_056793544.1">
    <property type="nucleotide sequence ID" value="XM_056931513.1"/>
</dbReference>
<reference evidence="1" key="2">
    <citation type="journal article" date="2023" name="IMA Fungus">
        <title>Comparative genomic study of the Penicillium genus elucidates a diverse pangenome and 15 lateral gene transfer events.</title>
        <authorList>
            <person name="Petersen C."/>
            <person name="Sorensen T."/>
            <person name="Nielsen M.R."/>
            <person name="Sondergaard T.E."/>
            <person name="Sorensen J.L."/>
            <person name="Fitzpatrick D.A."/>
            <person name="Frisvad J.C."/>
            <person name="Nielsen K.L."/>
        </authorList>
    </citation>
    <scope>NUCLEOTIDE SEQUENCE</scope>
    <source>
        <strain evidence="1">IBT 30728</strain>
    </source>
</reference>
<protein>
    <submittedName>
        <fullName evidence="1">Uncharacterized protein</fullName>
    </submittedName>
</protein>
<sequence>MSLRELNWTLIFSVSKAFVSDMESIAQGLAANNLALVELPISMDPQMKNHHLEGSRCVVKNKNDLTDYEGLAVPNARPDSFPLKLPHVEEAAVTVTEPKPVSYGLLSEVMIAIGHDTEENSLGSKN</sequence>
<proteinExistence type="predicted"/>
<evidence type="ECO:0000313" key="2">
    <source>
        <dbReference type="Proteomes" id="UP001148312"/>
    </source>
</evidence>
<evidence type="ECO:0000313" key="1">
    <source>
        <dbReference type="EMBL" id="KAJ5493164.1"/>
    </source>
</evidence>
<reference evidence="1" key="1">
    <citation type="submission" date="2022-12" db="EMBL/GenBank/DDBJ databases">
        <authorList>
            <person name="Petersen C."/>
        </authorList>
    </citation>
    <scope>NUCLEOTIDE SEQUENCE</scope>
    <source>
        <strain evidence="1">IBT 30728</strain>
    </source>
</reference>
<organism evidence="1 2">
    <name type="scientific">Penicillium diatomitis</name>
    <dbReference type="NCBI Taxonomy" id="2819901"/>
    <lineage>
        <taxon>Eukaryota</taxon>
        <taxon>Fungi</taxon>
        <taxon>Dikarya</taxon>
        <taxon>Ascomycota</taxon>
        <taxon>Pezizomycotina</taxon>
        <taxon>Eurotiomycetes</taxon>
        <taxon>Eurotiomycetidae</taxon>
        <taxon>Eurotiales</taxon>
        <taxon>Aspergillaceae</taxon>
        <taxon>Penicillium</taxon>
    </lineage>
</organism>
<keyword evidence="2" id="KW-1185">Reference proteome</keyword>
<dbReference type="EMBL" id="JAPWDQ010000002">
    <property type="protein sequence ID" value="KAJ5493164.1"/>
    <property type="molecule type" value="Genomic_DNA"/>
</dbReference>
<name>A0A9X0C0N3_9EURO</name>
<comment type="caution">
    <text evidence="1">The sequence shown here is derived from an EMBL/GenBank/DDBJ whole genome shotgun (WGS) entry which is preliminary data.</text>
</comment>
<dbReference type="AlphaFoldDB" id="A0A9X0C0N3"/>
<accession>A0A9X0C0N3</accession>
<dbReference type="Proteomes" id="UP001148312">
    <property type="component" value="Unassembled WGS sequence"/>
</dbReference>
<gene>
    <name evidence="1" type="ORF">N7539_001910</name>
</gene>